<feature type="transmembrane region" description="Helical" evidence="6">
    <location>
        <begin position="203"/>
        <end position="230"/>
    </location>
</feature>
<protein>
    <submittedName>
        <fullName evidence="7">Transporter permease protein</fullName>
    </submittedName>
</protein>
<evidence type="ECO:0000256" key="4">
    <source>
        <dbReference type="ARBA" id="ARBA00023136"/>
    </source>
</evidence>
<keyword evidence="2 6" id="KW-0812">Transmembrane</keyword>
<evidence type="ECO:0000256" key="1">
    <source>
        <dbReference type="ARBA" id="ARBA00004141"/>
    </source>
</evidence>
<evidence type="ECO:0000256" key="6">
    <source>
        <dbReference type="SAM" id="Phobius"/>
    </source>
</evidence>
<dbReference type="InterPro" id="IPR050186">
    <property type="entry name" value="TPT_transporter"/>
</dbReference>
<dbReference type="Proteomes" id="UP000221165">
    <property type="component" value="Unassembled WGS sequence"/>
</dbReference>
<dbReference type="OrthoDB" id="29773at2759"/>
<dbReference type="RefSeq" id="XP_067916832.1">
    <property type="nucleotide sequence ID" value="XM_068071192.1"/>
</dbReference>
<keyword evidence="8" id="KW-1185">Reference proteome</keyword>
<feature type="transmembrane region" description="Helical" evidence="6">
    <location>
        <begin position="296"/>
        <end position="322"/>
    </location>
</feature>
<feature type="region of interest" description="Disordered" evidence="5">
    <location>
        <begin position="1"/>
        <end position="34"/>
    </location>
</feature>
<feature type="transmembrane region" description="Helical" evidence="6">
    <location>
        <begin position="343"/>
        <end position="365"/>
    </location>
</feature>
<dbReference type="VEuPathDB" id="ToxoDB:CSUI_011091"/>
<gene>
    <name evidence="7" type="ORF">CSUI_011091</name>
</gene>
<dbReference type="InterPro" id="IPR037185">
    <property type="entry name" value="EmrE-like"/>
</dbReference>
<evidence type="ECO:0000313" key="8">
    <source>
        <dbReference type="Proteomes" id="UP000221165"/>
    </source>
</evidence>
<dbReference type="EMBL" id="MIGC01009595">
    <property type="protein sequence ID" value="PHJ15098.1"/>
    <property type="molecule type" value="Genomic_DNA"/>
</dbReference>
<dbReference type="SUPFAM" id="SSF103481">
    <property type="entry name" value="Multidrug resistance efflux transporter EmrE"/>
    <property type="match status" value="1"/>
</dbReference>
<evidence type="ECO:0000256" key="2">
    <source>
        <dbReference type="ARBA" id="ARBA00022692"/>
    </source>
</evidence>
<proteinExistence type="predicted"/>
<comment type="subcellular location">
    <subcellularLocation>
        <location evidence="1">Membrane</location>
        <topology evidence="1">Multi-pass membrane protein</topology>
    </subcellularLocation>
</comment>
<sequence>MEDVPSTRGPPDQRQPPKESEGGPGTVGGISRDALSTVRTGEGARARLLFRNKESHVTRTKNNQCFSSETPAVGQVSHLTPSQASVLNRPVDQFVDFKLGACLALFLTAYCVQPLLVDALKFEGAASTSTCLYLIPHFLGMLCVIFTPNASRCSKAATACFQGPARRPLLQVRSLNLNLRAWRKAFFVAAIDLLHQLAEKAGLVLCGSGAYVLVSSSSIVWIAVLSAIMLQRHISVLQWLSLCLVCLGVSMKAFELTFELDNEECLGVFVTLIASVLQGLTFVVNESIMKSTAEPVTGPALVFMMGTICSSVLLAWTCVWTVPNFQILIADRVHERGGDPRRIALILLGLFCSGAVHSSTLWYIVKRLGAVTTGVLKGAKTASVFLLGHIFFCHLQPSQCLTPVKSMSAAVCIAGVVLYYLVTSWIPVESASTKASVGESGPNREK</sequence>
<organism evidence="7 8">
    <name type="scientific">Cystoisospora suis</name>
    <dbReference type="NCBI Taxonomy" id="483139"/>
    <lineage>
        <taxon>Eukaryota</taxon>
        <taxon>Sar</taxon>
        <taxon>Alveolata</taxon>
        <taxon>Apicomplexa</taxon>
        <taxon>Conoidasida</taxon>
        <taxon>Coccidia</taxon>
        <taxon>Eucoccidiorida</taxon>
        <taxon>Eimeriorina</taxon>
        <taxon>Sarcocystidae</taxon>
        <taxon>Cystoisospora</taxon>
    </lineage>
</organism>
<feature type="transmembrane region" description="Helical" evidence="6">
    <location>
        <begin position="236"/>
        <end position="254"/>
    </location>
</feature>
<dbReference type="AlphaFoldDB" id="A0A2C6KEM7"/>
<dbReference type="GeneID" id="94434403"/>
<feature type="transmembrane region" description="Helical" evidence="6">
    <location>
        <begin position="407"/>
        <end position="426"/>
    </location>
</feature>
<evidence type="ECO:0000256" key="3">
    <source>
        <dbReference type="ARBA" id="ARBA00022989"/>
    </source>
</evidence>
<dbReference type="Gene3D" id="1.10.3730.20">
    <property type="match status" value="1"/>
</dbReference>
<reference evidence="7 8" key="1">
    <citation type="journal article" date="2017" name="Int. J. Parasitol.">
        <title>The genome of the protozoan parasite Cystoisospora suis and a reverse vaccinology approach to identify vaccine candidates.</title>
        <authorList>
            <person name="Palmieri N."/>
            <person name="Shrestha A."/>
            <person name="Ruttkowski B."/>
            <person name="Beck T."/>
            <person name="Vogl C."/>
            <person name="Tomley F."/>
            <person name="Blake D.P."/>
            <person name="Joachim A."/>
        </authorList>
    </citation>
    <scope>NUCLEOTIDE SEQUENCE [LARGE SCALE GENOMIC DNA]</scope>
    <source>
        <strain evidence="7 8">Wien I</strain>
    </source>
</reference>
<name>A0A2C6KEM7_9APIC</name>
<evidence type="ECO:0000256" key="5">
    <source>
        <dbReference type="SAM" id="MobiDB-lite"/>
    </source>
</evidence>
<dbReference type="PANTHER" id="PTHR11132">
    <property type="entry name" value="SOLUTE CARRIER FAMILY 35"/>
    <property type="match status" value="1"/>
</dbReference>
<comment type="caution">
    <text evidence="7">The sequence shown here is derived from an EMBL/GenBank/DDBJ whole genome shotgun (WGS) entry which is preliminary data.</text>
</comment>
<dbReference type="GO" id="GO:0016020">
    <property type="term" value="C:membrane"/>
    <property type="evidence" value="ECO:0007669"/>
    <property type="project" value="UniProtKB-SubCell"/>
</dbReference>
<keyword evidence="3 6" id="KW-1133">Transmembrane helix</keyword>
<keyword evidence="4 6" id="KW-0472">Membrane</keyword>
<accession>A0A2C6KEM7</accession>
<feature type="transmembrane region" description="Helical" evidence="6">
    <location>
        <begin position="266"/>
        <end position="284"/>
    </location>
</feature>
<evidence type="ECO:0000313" key="7">
    <source>
        <dbReference type="EMBL" id="PHJ15098.1"/>
    </source>
</evidence>